<dbReference type="STRING" id="13249.T1I0R0"/>
<dbReference type="Gene3D" id="2.30.30.140">
    <property type="match status" value="1"/>
</dbReference>
<sequence length="1081" mass="117227">MGLQLGRDPVSGQFVLFPSTGIGDSVQRAVVWPGSTNVPPPPLQVMQAPPPQPLLLDRLVALAPGHDKRRHDPPPLTGVMVPCDFSKGAGSGTSGSTCLGQATATSQGLALIHNIHPGAATPHQFSSVLIHQMPFATGPPSSQQHNNSLLLSTQLTEQALINQNLNTSVVISNHQLSENTVINPQLLGGMEGLCGLQHMSPSVVISHHHTETNSFVRSDIGPVIPGHVLIKEEVKQEIEEEEEHHPPPLVDQATSPPSVGEDTKSEFSEEDIKERVVQDAQNQTETPAVSDEDTCQPIAASTNQTLIPVVNALEQVKKENDITEPVVTCAVAAAAGDVATVQKIVEEKDQHNKDEVVEAIVPQEVKVQTQIQTSVAPASSALPLPIAVTTNDVKEQVEVKKDQVVSVELPEPKIEESNCAIYSPEDDVQEECEPGQPDLSGMQLLLNGIDQYETVRAQVPTEEQCPPIEDTVIPPISPPPAPPATGLHGLGLLCELARQRIEIEGSEEPEPDVEQEPEQPEPEAEGDLTPSLPTTPNEDSSSSSITCSSSGSDQRPRTPPRRTPSPVPSFPLIELDKDNHNDSGCKKELPPVSIPILSEPPVLEPWCASPSQKNHPLLSPPTLTPNKRKSLDSPSHSSQESDSCGNPPPLSPCSSSKKRKVGRPRKSEEPTNTETIVSQRNKGLVGLLLHSNSHDEKEPSPPPTPKVNKIRPKLKAEAKVKAWCDDDEIELSPPKPKLEPQFKSSPAWRFSPVGKSTPKRAKSRSPEKRRKISPSGRAVVCSKTNSRLPPVVLPFSPKINSNSSAVQRKVSTPSPVNTSKSTVTTSTNSTSSLPQIVPSKSENCQKSTDKTSTISSTPQSSQSDLAVTIPAETDSKSDMPDCKLREEHLTQLPRSIMMAVGGLFYTGHITQAKAEGIYEVILEKERHRKPHILCSEELINNAILEVRLDDVALKVGTRLCAYWSQQYNCLYPGVVCSTSGPNDKFVSVEFDDGDNGTINRDDIRLLPHDYPMIEYDPNPLSSLGKRKRHNSTNSSDCQNKNVERSLPTPEPPSLVEKSNVEDILEESEKMEIDPSNEKQGM</sequence>
<feature type="compositionally biased region" description="Basic and acidic residues" evidence="1">
    <location>
        <begin position="261"/>
        <end position="270"/>
    </location>
</feature>
<dbReference type="InterPro" id="IPR002999">
    <property type="entry name" value="Tudor"/>
</dbReference>
<protein>
    <submittedName>
        <fullName evidence="2">Tudor domain-containing protein</fullName>
    </submittedName>
</protein>
<organism evidence="2 3">
    <name type="scientific">Rhodnius prolixus</name>
    <name type="common">Triatomid bug</name>
    <dbReference type="NCBI Taxonomy" id="13249"/>
    <lineage>
        <taxon>Eukaryota</taxon>
        <taxon>Metazoa</taxon>
        <taxon>Ecdysozoa</taxon>
        <taxon>Arthropoda</taxon>
        <taxon>Hexapoda</taxon>
        <taxon>Insecta</taxon>
        <taxon>Pterygota</taxon>
        <taxon>Neoptera</taxon>
        <taxon>Paraneoptera</taxon>
        <taxon>Hemiptera</taxon>
        <taxon>Heteroptera</taxon>
        <taxon>Panheteroptera</taxon>
        <taxon>Cimicomorpha</taxon>
        <taxon>Reduviidae</taxon>
        <taxon>Triatominae</taxon>
        <taxon>Rhodnius</taxon>
    </lineage>
</organism>
<dbReference type="EnsemblMetazoa" id="RPRC009880-RA">
    <property type="protein sequence ID" value="RPRC009880-PA"/>
    <property type="gene ID" value="RPRC009880"/>
</dbReference>
<reference evidence="2" key="1">
    <citation type="submission" date="2015-05" db="UniProtKB">
        <authorList>
            <consortium name="EnsemblMetazoa"/>
        </authorList>
    </citation>
    <scope>IDENTIFICATION</scope>
</reference>
<feature type="compositionally biased region" description="Basic and acidic residues" evidence="1">
    <location>
        <begin position="714"/>
        <end position="724"/>
    </location>
</feature>
<feature type="compositionally biased region" description="Polar residues" evidence="1">
    <location>
        <begin position="798"/>
        <end position="810"/>
    </location>
</feature>
<feature type="compositionally biased region" description="Acidic residues" evidence="1">
    <location>
        <begin position="505"/>
        <end position="526"/>
    </location>
</feature>
<proteinExistence type="predicted"/>
<accession>T1I0R0</accession>
<dbReference type="eggNOG" id="KOG1886">
    <property type="taxonomic scope" value="Eukaryota"/>
</dbReference>
<feature type="compositionally biased region" description="Low complexity" evidence="1">
    <location>
        <begin position="632"/>
        <end position="643"/>
    </location>
</feature>
<feature type="region of interest" description="Disordered" evidence="1">
    <location>
        <begin position="1016"/>
        <end position="1081"/>
    </location>
</feature>
<dbReference type="AlphaFoldDB" id="T1I0R0"/>
<feature type="compositionally biased region" description="Low complexity" evidence="1">
    <location>
        <begin position="811"/>
        <end position="832"/>
    </location>
</feature>
<dbReference type="InterPro" id="IPR048924">
    <property type="entry name" value="BAHCC1-like_Tudor"/>
</dbReference>
<dbReference type="SMART" id="SM00333">
    <property type="entry name" value="TUDOR"/>
    <property type="match status" value="1"/>
</dbReference>
<name>T1I0R0_RHOPR</name>
<feature type="compositionally biased region" description="Polar residues" evidence="1">
    <location>
        <begin position="1031"/>
        <end position="1040"/>
    </location>
</feature>
<dbReference type="PANTHER" id="PTHR12505">
    <property type="entry name" value="PHD FINGER TRANSCRIPTION FACTOR"/>
    <property type="match status" value="1"/>
</dbReference>
<dbReference type="VEuPathDB" id="VectorBase:RPRC009880"/>
<evidence type="ECO:0000256" key="1">
    <source>
        <dbReference type="SAM" id="MobiDB-lite"/>
    </source>
</evidence>
<dbReference type="InterPro" id="IPR052429">
    <property type="entry name" value="BAH_domain_protein"/>
</dbReference>
<evidence type="ECO:0000313" key="2">
    <source>
        <dbReference type="EnsemblMetazoa" id="RPRC009880-PA"/>
    </source>
</evidence>
<dbReference type="Proteomes" id="UP000015103">
    <property type="component" value="Unassembled WGS sequence"/>
</dbReference>
<feature type="compositionally biased region" description="Basic residues" evidence="1">
    <location>
        <begin position="757"/>
        <end position="772"/>
    </location>
</feature>
<feature type="compositionally biased region" description="Basic and acidic residues" evidence="1">
    <location>
        <begin position="1066"/>
        <end position="1081"/>
    </location>
</feature>
<feature type="compositionally biased region" description="Polar residues" evidence="1">
    <location>
        <begin position="670"/>
        <end position="681"/>
    </location>
</feature>
<evidence type="ECO:0000313" key="3">
    <source>
        <dbReference type="Proteomes" id="UP000015103"/>
    </source>
</evidence>
<dbReference type="HOGENOM" id="CLU_286101_0_0_1"/>
<dbReference type="EMBL" id="ACPB03015524">
    <property type="status" value="NOT_ANNOTATED_CDS"/>
    <property type="molecule type" value="Genomic_DNA"/>
</dbReference>
<feature type="region of interest" description="Disordered" evidence="1">
    <location>
        <begin position="236"/>
        <end position="270"/>
    </location>
</feature>
<dbReference type="Pfam" id="PF24912">
    <property type="entry name" value="SH3_TNRC18"/>
    <property type="match status" value="1"/>
</dbReference>
<feature type="compositionally biased region" description="Low complexity" evidence="1">
    <location>
        <begin position="850"/>
        <end position="863"/>
    </location>
</feature>
<keyword evidence="3" id="KW-1185">Reference proteome</keyword>
<feature type="compositionally biased region" description="Low complexity" evidence="1">
    <location>
        <begin position="540"/>
        <end position="552"/>
    </location>
</feature>
<dbReference type="InterPro" id="IPR056841">
    <property type="entry name" value="TNRC18_BAHCC1-like_SH3"/>
</dbReference>
<dbReference type="InParanoid" id="T1I0R0"/>
<feature type="compositionally biased region" description="Basic and acidic residues" evidence="1">
    <location>
        <begin position="574"/>
        <end position="589"/>
    </location>
</feature>
<dbReference type="Pfam" id="PF21744">
    <property type="entry name" value="BAHCC1-like_Tudor"/>
    <property type="match status" value="1"/>
</dbReference>
<feature type="region of interest" description="Disordered" evidence="1">
    <location>
        <begin position="505"/>
        <end position="865"/>
    </location>
</feature>
<dbReference type="PANTHER" id="PTHR12505:SF24">
    <property type="entry name" value="PROTEIN WINGED EYE"/>
    <property type="match status" value="1"/>
</dbReference>